<proteinExistence type="predicted"/>
<reference evidence="1 2" key="1">
    <citation type="journal article" date="2007" name="Virology">
        <title>Cyanophage Pf-WMP4, a T7-like phage infecting the freshwater cyanobacterium Phormidium foveolarum: complete genome sequence and DNA translocation.</title>
        <authorList>
            <person name="Liu X."/>
            <person name="Shi M."/>
            <person name="Kong S."/>
            <person name="Gao Y."/>
            <person name="An C."/>
        </authorList>
    </citation>
    <scope>NUCLEOTIDE SEQUENCE</scope>
</reference>
<dbReference type="RefSeq" id="YP_762653.1">
    <property type="nucleotide sequence ID" value="NC_008367.1"/>
</dbReference>
<sequence>MASTLTDSSEIYLNLAFFYWGSNRAFAGSEKTMERTTLGSLPLALDNVYADLQEQSNDTGGTVVVFCIFPDADADEKEHLKSLFPPKIILPKLSILKTL</sequence>
<organism evidence="1 2">
    <name type="scientific">Phormidium phage Pf-WMP4</name>
    <dbReference type="NCBI Taxonomy" id="2913979"/>
    <lineage>
        <taxon>Viruses</taxon>
        <taxon>Duplodnaviria</taxon>
        <taxon>Heunggongvirae</taxon>
        <taxon>Uroviricota</taxon>
        <taxon>Caudoviricetes</taxon>
        <taxon>Saffermanviridae</taxon>
        <taxon>Wumpquatrovirus</taxon>
        <taxon>Wumpquatrovirus WMP4</taxon>
    </lineage>
</organism>
<name>Q0GBU3_9CAUD</name>
<dbReference type="Proteomes" id="UP000000911">
    <property type="component" value="Segment"/>
</dbReference>
<dbReference type="EMBL" id="DQ875742">
    <property type="protein sequence ID" value="ABI33167.1"/>
    <property type="molecule type" value="Genomic_DNA"/>
</dbReference>
<protein>
    <submittedName>
        <fullName evidence="1">PfWMP4_23</fullName>
    </submittedName>
</protein>
<dbReference type="KEGG" id="vg:5142316"/>
<keyword evidence="2" id="KW-1185">Reference proteome</keyword>
<evidence type="ECO:0000313" key="2">
    <source>
        <dbReference type="Proteomes" id="UP000000911"/>
    </source>
</evidence>
<dbReference type="GeneID" id="5142316"/>
<evidence type="ECO:0000313" key="1">
    <source>
        <dbReference type="EMBL" id="ABI33167.1"/>
    </source>
</evidence>
<accession>Q0GBU3</accession>